<evidence type="ECO:0000256" key="6">
    <source>
        <dbReference type="PROSITE-ProRule" id="PRU00091"/>
    </source>
</evidence>
<keyword evidence="7" id="KW-0175">Coiled coil</keyword>
<feature type="compositionally biased region" description="Low complexity" evidence="8">
    <location>
        <begin position="158"/>
        <end position="179"/>
    </location>
</feature>
<dbReference type="InterPro" id="IPR011011">
    <property type="entry name" value="Znf_FYVE_PHD"/>
</dbReference>
<keyword evidence="1" id="KW-0479">Metal-binding</keyword>
<dbReference type="GO" id="GO:0003677">
    <property type="term" value="F:DNA binding"/>
    <property type="evidence" value="ECO:0007669"/>
    <property type="project" value="InterPro"/>
</dbReference>
<name>A0A6A6GB39_9PEZI</name>
<feature type="compositionally biased region" description="Gly residues" evidence="8">
    <location>
        <begin position="7"/>
        <end position="17"/>
    </location>
</feature>
<evidence type="ECO:0000256" key="2">
    <source>
        <dbReference type="ARBA" id="ARBA00022763"/>
    </source>
</evidence>
<gene>
    <name evidence="10" type="ORF">BDZ85DRAFT_117533</name>
</gene>
<dbReference type="InterPro" id="IPR013087">
    <property type="entry name" value="Znf_C2H2_type"/>
</dbReference>
<dbReference type="Pfam" id="PF11464">
    <property type="entry name" value="Rbsn"/>
    <property type="match status" value="1"/>
</dbReference>
<dbReference type="PANTHER" id="PTHR13510:SF44">
    <property type="entry name" value="RABENOSYN-5"/>
    <property type="match status" value="1"/>
</dbReference>
<dbReference type="SMART" id="SM00064">
    <property type="entry name" value="FYVE"/>
    <property type="match status" value="2"/>
</dbReference>
<evidence type="ECO:0000259" key="9">
    <source>
        <dbReference type="PROSITE" id="PS50178"/>
    </source>
</evidence>
<dbReference type="InterPro" id="IPR013083">
    <property type="entry name" value="Znf_RING/FYVE/PHD"/>
</dbReference>
<dbReference type="PROSITE" id="PS50178">
    <property type="entry name" value="ZF_FYVE"/>
    <property type="match status" value="2"/>
</dbReference>
<dbReference type="SUPFAM" id="SSF57903">
    <property type="entry name" value="FYVE/PHD zinc finger"/>
    <property type="match status" value="2"/>
</dbReference>
<dbReference type="GO" id="GO:0008270">
    <property type="term" value="F:zinc ion binding"/>
    <property type="evidence" value="ECO:0007669"/>
    <property type="project" value="UniProtKB-KW"/>
</dbReference>
<dbReference type="EMBL" id="ML992507">
    <property type="protein sequence ID" value="KAF2222773.1"/>
    <property type="molecule type" value="Genomic_DNA"/>
</dbReference>
<dbReference type="SMART" id="SM00734">
    <property type="entry name" value="ZnF_Rad18"/>
    <property type="match status" value="1"/>
</dbReference>
<feature type="region of interest" description="Disordered" evidence="8">
    <location>
        <begin position="1"/>
        <end position="59"/>
    </location>
</feature>
<reference evidence="11" key="1">
    <citation type="journal article" date="2020" name="Stud. Mycol.">
        <title>101 Dothideomycetes genomes: A test case for predicting lifestyles and emergence of pathogens.</title>
        <authorList>
            <person name="Haridas S."/>
            <person name="Albert R."/>
            <person name="Binder M."/>
            <person name="Bloem J."/>
            <person name="LaButti K."/>
            <person name="Salamov A."/>
            <person name="Andreopoulos B."/>
            <person name="Baker S."/>
            <person name="Barry K."/>
            <person name="Bills G."/>
            <person name="Bluhm B."/>
            <person name="Cannon C."/>
            <person name="Castanera R."/>
            <person name="Culley D."/>
            <person name="Daum C."/>
            <person name="Ezra D."/>
            <person name="Gonzalez J."/>
            <person name="Henrissat B."/>
            <person name="Kuo A."/>
            <person name="Liang C."/>
            <person name="Lipzen A."/>
            <person name="Lutzoni F."/>
            <person name="Magnuson J."/>
            <person name="Mondo S."/>
            <person name="Nolan M."/>
            <person name="Ohm R."/>
            <person name="Pangilinan J."/>
            <person name="Park H.-J."/>
            <person name="Ramirez L."/>
            <person name="Alfaro M."/>
            <person name="Sun H."/>
            <person name="Tritt A."/>
            <person name="Yoshinaga Y."/>
            <person name="Zwiers L.-H."/>
            <person name="Turgeon B."/>
            <person name="Goodwin S."/>
            <person name="Spatafora J."/>
            <person name="Crous P."/>
            <person name="Grigoriev I."/>
        </authorList>
    </citation>
    <scope>NUCLEOTIDE SEQUENCE [LARGE SCALE GENOMIC DNA]</scope>
    <source>
        <strain evidence="11">CECT 20119</strain>
    </source>
</reference>
<dbReference type="InterPro" id="IPR017455">
    <property type="entry name" value="Znf_FYVE-rel"/>
</dbReference>
<evidence type="ECO:0000256" key="7">
    <source>
        <dbReference type="SAM" id="Coils"/>
    </source>
</evidence>
<feature type="region of interest" description="Disordered" evidence="8">
    <location>
        <begin position="147"/>
        <end position="190"/>
    </location>
</feature>
<dbReference type="Proteomes" id="UP000799538">
    <property type="component" value="Unassembled WGS sequence"/>
</dbReference>
<dbReference type="Pfam" id="PF01363">
    <property type="entry name" value="FYVE"/>
    <property type="match status" value="2"/>
</dbReference>
<keyword evidence="11" id="KW-1185">Reference proteome</keyword>
<dbReference type="OrthoDB" id="166134at2759"/>
<evidence type="ECO:0000256" key="4">
    <source>
        <dbReference type="ARBA" id="ARBA00022833"/>
    </source>
</evidence>
<sequence>MAARRSLGGGRVLGSGRGLAPPAPSKPQHQRTGSLLSPSESSVSLSSQTSSTPVSTQDEDIMSKVAVGDQGPSALAAASSKLMCPICSEEMVTLLQLNRHLDDNHQNLEEVQQDEVKNWFDQQVEKAKKFQPLAVINQRLRGLDVFEPNGLASPPRPASAQSPNRAASPARASPVMPAPEVRSVDPDEVVSRTHWQRSTGMDMCTDPKCGKRLGTTNGNINCRHCGKLFCEEHTMYQMKLSRAAKHEPVRGYWCRVCETCYKSRDGYNDYNGLERNHTKDFMDVRRKTVDKQYLEISRLEKRLTRLTQLLANPPPPEPEPGAAGFLRSFAGNRSHLRTLEQSVVTWEDDATVAQCPFCQQPFSQYSFRRHHCRICGRVVCGDPDTGCSAEIALNAERINGEKSEKEVNQVPIDVRMCKDCQHTVFSKADFARELSQQPPDQRAYQNLIQFQRGIQLLLPKFQRLLQTLQDPESPPSPAQIAEAGKVRKRLMDAFTQYDVAARRIRDMPTTSQAQEKLQKSVYLQASSFLHLHMLPLKSLPKIIRHATPNGSRPAGSPLAAIKHERSNGLTRRDSNASTSTTSTPNVAAITALEAEEKELRERLIVLEEQKFMVQEMVNDAKKKRRFDEVQALGGNVDDLSREIDNIQNRLRGMDFEGAYLGEIGG</sequence>
<protein>
    <submittedName>
        <fullName evidence="10">Vacuolar segregation protein PEP7</fullName>
    </submittedName>
</protein>
<dbReference type="Gene3D" id="3.30.40.10">
    <property type="entry name" value="Zinc/RING finger domain, C3HC4 (zinc finger)"/>
    <property type="match status" value="2"/>
</dbReference>
<dbReference type="PROSITE" id="PS00028">
    <property type="entry name" value="ZINC_FINGER_C2H2_1"/>
    <property type="match status" value="1"/>
</dbReference>
<feature type="domain" description="FYVE-type" evidence="9">
    <location>
        <begin position="349"/>
        <end position="425"/>
    </location>
</feature>
<keyword evidence="3 6" id="KW-0863">Zinc-finger</keyword>
<dbReference type="CDD" id="cd15761">
    <property type="entry name" value="FYVE1_Vac1p_like"/>
    <property type="match status" value="1"/>
</dbReference>
<keyword evidence="2" id="KW-0227">DNA damage</keyword>
<evidence type="ECO:0000313" key="10">
    <source>
        <dbReference type="EMBL" id="KAF2222773.1"/>
    </source>
</evidence>
<dbReference type="AlphaFoldDB" id="A0A6A6GB39"/>
<evidence type="ECO:0000256" key="3">
    <source>
        <dbReference type="ARBA" id="ARBA00022771"/>
    </source>
</evidence>
<feature type="compositionally biased region" description="Low complexity" evidence="8">
    <location>
        <begin position="34"/>
        <end position="56"/>
    </location>
</feature>
<keyword evidence="4" id="KW-0862">Zinc</keyword>
<dbReference type="InterPro" id="IPR036531">
    <property type="entry name" value="Rbsn_Rab-bd_sf"/>
</dbReference>
<feature type="domain" description="FYVE-type" evidence="9">
    <location>
        <begin position="209"/>
        <end position="265"/>
    </location>
</feature>
<dbReference type="SUPFAM" id="SSF140125">
    <property type="entry name" value="Rabenosyn-5 Rab-binding domain-like"/>
    <property type="match status" value="1"/>
</dbReference>
<evidence type="ECO:0000256" key="8">
    <source>
        <dbReference type="SAM" id="MobiDB-lite"/>
    </source>
</evidence>
<proteinExistence type="predicted"/>
<evidence type="ECO:0000313" key="11">
    <source>
        <dbReference type="Proteomes" id="UP000799538"/>
    </source>
</evidence>
<dbReference type="InterPro" id="IPR006642">
    <property type="entry name" value="Rad18_UBZ4"/>
</dbReference>
<dbReference type="CDD" id="cd15737">
    <property type="entry name" value="FYVE2_Vac1p_like"/>
    <property type="match status" value="1"/>
</dbReference>
<evidence type="ECO:0000256" key="5">
    <source>
        <dbReference type="ARBA" id="ARBA00023204"/>
    </source>
</evidence>
<keyword evidence="5" id="KW-0234">DNA repair</keyword>
<organism evidence="10 11">
    <name type="scientific">Elsinoe ampelina</name>
    <dbReference type="NCBI Taxonomy" id="302913"/>
    <lineage>
        <taxon>Eukaryota</taxon>
        <taxon>Fungi</taxon>
        <taxon>Dikarya</taxon>
        <taxon>Ascomycota</taxon>
        <taxon>Pezizomycotina</taxon>
        <taxon>Dothideomycetes</taxon>
        <taxon>Dothideomycetidae</taxon>
        <taxon>Myriangiales</taxon>
        <taxon>Elsinoaceae</taxon>
        <taxon>Elsinoe</taxon>
    </lineage>
</organism>
<dbReference type="GO" id="GO:0006281">
    <property type="term" value="P:DNA repair"/>
    <property type="evidence" value="ECO:0007669"/>
    <property type="project" value="UniProtKB-KW"/>
</dbReference>
<dbReference type="InterPro" id="IPR052727">
    <property type="entry name" value="Rab4/Rab5_effector"/>
</dbReference>
<dbReference type="PANTHER" id="PTHR13510">
    <property type="entry name" value="FYVE-FINGER-CONTAINING RAB5 EFFECTOR PROTEIN RABENOSYN-5-RELATED"/>
    <property type="match status" value="1"/>
</dbReference>
<accession>A0A6A6GB39</accession>
<dbReference type="InterPro" id="IPR000306">
    <property type="entry name" value="Znf_FYVE"/>
</dbReference>
<evidence type="ECO:0000256" key="1">
    <source>
        <dbReference type="ARBA" id="ARBA00022723"/>
    </source>
</evidence>
<dbReference type="InterPro" id="IPR021565">
    <property type="entry name" value="Rbsn_Rab-bd"/>
</dbReference>
<dbReference type="Gene3D" id="4.10.860.20">
    <property type="entry name" value="Rabenosyn, Rab binding domain"/>
    <property type="match status" value="1"/>
</dbReference>
<feature type="coiled-coil region" evidence="7">
    <location>
        <begin position="589"/>
        <end position="656"/>
    </location>
</feature>